<dbReference type="OrthoDB" id="10416477at2759"/>
<feature type="compositionally biased region" description="Basic residues" evidence="1">
    <location>
        <begin position="1"/>
        <end position="15"/>
    </location>
</feature>
<feature type="region of interest" description="Disordered" evidence="1">
    <location>
        <begin position="1"/>
        <end position="22"/>
    </location>
</feature>
<evidence type="ECO:0000256" key="1">
    <source>
        <dbReference type="SAM" id="MobiDB-lite"/>
    </source>
</evidence>
<keyword evidence="3" id="KW-1185">Reference proteome</keyword>
<name>A0A1E3B526_ASPCR</name>
<comment type="caution">
    <text evidence="2">The sequence shown here is derived from an EMBL/GenBank/DDBJ whole genome shotgun (WGS) entry which is preliminary data.</text>
</comment>
<dbReference type="Proteomes" id="UP000094569">
    <property type="component" value="Unassembled WGS sequence"/>
</dbReference>
<dbReference type="EMBL" id="JXNT01000013">
    <property type="protein sequence ID" value="ODM16014.1"/>
    <property type="molecule type" value="Genomic_DNA"/>
</dbReference>
<dbReference type="VEuPathDB" id="FungiDB:SI65_08448"/>
<evidence type="ECO:0000313" key="2">
    <source>
        <dbReference type="EMBL" id="ODM16014.1"/>
    </source>
</evidence>
<protein>
    <submittedName>
        <fullName evidence="2">Uncharacterized protein</fullName>
    </submittedName>
</protein>
<evidence type="ECO:0000313" key="3">
    <source>
        <dbReference type="Proteomes" id="UP000094569"/>
    </source>
</evidence>
<organism evidence="2 3">
    <name type="scientific">Aspergillus cristatus</name>
    <name type="common">Chinese Fuzhuan brick tea-fermentation fungus</name>
    <name type="synonym">Eurotium cristatum</name>
    <dbReference type="NCBI Taxonomy" id="573508"/>
    <lineage>
        <taxon>Eukaryota</taxon>
        <taxon>Fungi</taxon>
        <taxon>Dikarya</taxon>
        <taxon>Ascomycota</taxon>
        <taxon>Pezizomycotina</taxon>
        <taxon>Eurotiomycetes</taxon>
        <taxon>Eurotiomycetidae</taxon>
        <taxon>Eurotiales</taxon>
        <taxon>Aspergillaceae</taxon>
        <taxon>Aspergillus</taxon>
        <taxon>Aspergillus subgen. Aspergillus</taxon>
    </lineage>
</organism>
<proteinExistence type="predicted"/>
<accession>A0A1E3B526</accession>
<reference evidence="2 3" key="1">
    <citation type="journal article" date="2016" name="BMC Genomics">
        <title>Comparative genomic and transcriptomic analyses of the Fuzhuan brick tea-fermentation fungus Aspergillus cristatus.</title>
        <authorList>
            <person name="Ge Y."/>
            <person name="Wang Y."/>
            <person name="Liu Y."/>
            <person name="Tan Y."/>
            <person name="Ren X."/>
            <person name="Zhang X."/>
            <person name="Hyde K.D."/>
            <person name="Liu Y."/>
            <person name="Liu Z."/>
        </authorList>
    </citation>
    <scope>NUCLEOTIDE SEQUENCE [LARGE SCALE GENOMIC DNA]</scope>
    <source>
        <strain evidence="2 3">GZAAS20.1005</strain>
    </source>
</reference>
<sequence>MPTFRSHSRPRRRLSHKETNPPTRAACIEKIKELLKENAAILESIESNCEESIIDWMLIKYDCQKMRQYLKTAMEIYARGDAFGEEDSKRIMSESAFKADILADAELYVAGLRKDRDTFTFIYNQEPERVLEYHKKGFHYVLRLLEYHANLRLTNRTITPEVEKLHIFFIRKLFLSGFLSDKELEPSVREHSYEYWKAVRDTMAWG</sequence>
<gene>
    <name evidence="2" type="ORF">SI65_08448</name>
</gene>
<dbReference type="AlphaFoldDB" id="A0A1E3B526"/>